<dbReference type="CDD" id="cd11375">
    <property type="entry name" value="Peptidase_M54"/>
    <property type="match status" value="1"/>
</dbReference>
<evidence type="ECO:0000313" key="8">
    <source>
        <dbReference type="Proteomes" id="UP000320623"/>
    </source>
</evidence>
<dbReference type="AlphaFoldDB" id="A0A0S4N081"/>
<keyword evidence="6" id="KW-0482">Metalloprotease</keyword>
<dbReference type="NCBIfam" id="NF033823">
    <property type="entry name" value="archmetzin"/>
    <property type="match status" value="1"/>
</dbReference>
<dbReference type="PANTHER" id="PTHR15910:SF1">
    <property type="entry name" value="ARCHAEMETZINCIN-2"/>
    <property type="match status" value="1"/>
</dbReference>
<dbReference type="EMBL" id="FAOO01000006">
    <property type="protein sequence ID" value="CUU04650.1"/>
    <property type="molecule type" value="Genomic_DNA"/>
</dbReference>
<organism evidence="7 8">
    <name type="scientific">Candidatus Thermokryptus mobilis</name>
    <dbReference type="NCBI Taxonomy" id="1643428"/>
    <lineage>
        <taxon>Bacteria</taxon>
        <taxon>Pseudomonadati</taxon>
        <taxon>Candidatus Kryptoniota</taxon>
        <taxon>Candidatus Thermokryptus</taxon>
    </lineage>
</organism>
<dbReference type="InterPro" id="IPR024079">
    <property type="entry name" value="MetalloPept_cat_dom_sf"/>
</dbReference>
<evidence type="ECO:0000256" key="4">
    <source>
        <dbReference type="ARBA" id="ARBA00022801"/>
    </source>
</evidence>
<dbReference type="SUPFAM" id="SSF55486">
    <property type="entry name" value="Metalloproteases ('zincins'), catalytic domain"/>
    <property type="match status" value="1"/>
</dbReference>
<dbReference type="OrthoDB" id="269208at2"/>
<evidence type="ECO:0000256" key="5">
    <source>
        <dbReference type="ARBA" id="ARBA00022833"/>
    </source>
</evidence>
<accession>A0A0S4N081</accession>
<keyword evidence="8" id="KW-1185">Reference proteome</keyword>
<dbReference type="GO" id="GO:0008270">
    <property type="term" value="F:zinc ion binding"/>
    <property type="evidence" value="ECO:0007669"/>
    <property type="project" value="InterPro"/>
</dbReference>
<reference evidence="8" key="1">
    <citation type="submission" date="2015-11" db="EMBL/GenBank/DDBJ databases">
        <authorList>
            <person name="Varghese N."/>
        </authorList>
    </citation>
    <scope>NUCLEOTIDE SEQUENCE [LARGE SCALE GENOMIC DNA]</scope>
</reference>
<sequence length="179" mass="20834">MGKIDICLVEVGKVDEQTIEIIERNFPIYFNWNIKEIFKLPIPAQSFNPKRKQFHSSTIILFISNSLSKKPCKFVISVTEVDLYVEGLNFVFGEARPDLGVCIISTYRLKPEYYGESKDLKIFERRVLTEAVHEIGHLLNLKHCKDPNCVMFFSNSIFDTDRKGFLFCDRCKIKITEIK</sequence>
<evidence type="ECO:0000313" key="7">
    <source>
        <dbReference type="EMBL" id="CUU04650.1"/>
    </source>
</evidence>
<evidence type="ECO:0000256" key="2">
    <source>
        <dbReference type="ARBA" id="ARBA00022670"/>
    </source>
</evidence>
<dbReference type="PANTHER" id="PTHR15910">
    <property type="entry name" value="ARCHAEMETZINCIN"/>
    <property type="match status" value="1"/>
</dbReference>
<gene>
    <name evidence="7" type="ORF">JGI1_01031</name>
</gene>
<name>A0A0S4N081_9BACT</name>
<proteinExistence type="inferred from homology"/>
<dbReference type="Gene3D" id="3.40.390.10">
    <property type="entry name" value="Collagenase (Catalytic Domain)"/>
    <property type="match status" value="1"/>
</dbReference>
<dbReference type="Pfam" id="PF07998">
    <property type="entry name" value="Peptidase_M54"/>
    <property type="match status" value="1"/>
</dbReference>
<keyword evidence="5" id="KW-0862">Zinc</keyword>
<dbReference type="InterPro" id="IPR012962">
    <property type="entry name" value="Pept_M54_archaemetzincn"/>
</dbReference>
<keyword evidence="4" id="KW-0378">Hydrolase</keyword>
<dbReference type="Proteomes" id="UP000320623">
    <property type="component" value="Unassembled WGS sequence"/>
</dbReference>
<evidence type="ECO:0000256" key="1">
    <source>
        <dbReference type="ARBA" id="ARBA00001947"/>
    </source>
</evidence>
<dbReference type="GO" id="GO:0008237">
    <property type="term" value="F:metallopeptidase activity"/>
    <property type="evidence" value="ECO:0007669"/>
    <property type="project" value="UniProtKB-KW"/>
</dbReference>
<dbReference type="GO" id="GO:0006508">
    <property type="term" value="P:proteolysis"/>
    <property type="evidence" value="ECO:0007669"/>
    <property type="project" value="UniProtKB-KW"/>
</dbReference>
<dbReference type="PIRSF" id="PIRSF005785">
    <property type="entry name" value="Zn-prot_arch"/>
    <property type="match status" value="1"/>
</dbReference>
<keyword evidence="3" id="KW-0479">Metal-binding</keyword>
<evidence type="ECO:0000256" key="3">
    <source>
        <dbReference type="ARBA" id="ARBA00022723"/>
    </source>
</evidence>
<dbReference type="STRING" id="1643428.GCA_001442855_01007"/>
<dbReference type="HAMAP" id="MF_01842">
    <property type="entry name" value="Archaemetzincin"/>
    <property type="match status" value="1"/>
</dbReference>
<protein>
    <submittedName>
        <fullName evidence="7">Archaemetzincin</fullName>
    </submittedName>
</protein>
<dbReference type="InterPro" id="IPR012091">
    <property type="entry name" value="Pept_M54_archaemetzncn_arc/bac"/>
</dbReference>
<keyword evidence="2" id="KW-0645">Protease</keyword>
<comment type="cofactor">
    <cofactor evidence="1">
        <name>Zn(2+)</name>
        <dbReference type="ChEBI" id="CHEBI:29105"/>
    </cofactor>
</comment>
<dbReference type="RefSeq" id="WP_140944790.1">
    <property type="nucleotide sequence ID" value="NZ_FAOO01000006.1"/>
</dbReference>
<evidence type="ECO:0000256" key="6">
    <source>
        <dbReference type="ARBA" id="ARBA00023049"/>
    </source>
</evidence>